<dbReference type="EC" id="2.7.13.3" evidence="2"/>
<dbReference type="SMART" id="SM00387">
    <property type="entry name" value="HATPase_c"/>
    <property type="match status" value="1"/>
</dbReference>
<dbReference type="RefSeq" id="WP_088917992.1">
    <property type="nucleotide sequence ID" value="NZ_CP018632.1"/>
</dbReference>
<dbReference type="PROSITE" id="PS50109">
    <property type="entry name" value="HIS_KIN"/>
    <property type="match status" value="1"/>
</dbReference>
<organism evidence="9 10">
    <name type="scientific">Granulosicoccus antarcticus IMCC3135</name>
    <dbReference type="NCBI Taxonomy" id="1192854"/>
    <lineage>
        <taxon>Bacteria</taxon>
        <taxon>Pseudomonadati</taxon>
        <taxon>Pseudomonadota</taxon>
        <taxon>Gammaproteobacteria</taxon>
        <taxon>Chromatiales</taxon>
        <taxon>Granulosicoccaceae</taxon>
        <taxon>Granulosicoccus</taxon>
    </lineage>
</organism>
<keyword evidence="3 4" id="KW-0597">Phosphoprotein</keyword>
<dbReference type="PROSITE" id="PS50113">
    <property type="entry name" value="PAC"/>
    <property type="match status" value="1"/>
</dbReference>
<feature type="modified residue" description="4-aspartylphosphate" evidence="4">
    <location>
        <position position="456"/>
    </location>
</feature>
<protein>
    <recommendedName>
        <fullName evidence="2">histidine kinase</fullName>
        <ecNumber evidence="2">2.7.13.3</ecNumber>
    </recommendedName>
</protein>
<proteinExistence type="predicted"/>
<dbReference type="Gene3D" id="1.10.287.130">
    <property type="match status" value="1"/>
</dbReference>
<dbReference type="EMBL" id="CP018632">
    <property type="protein sequence ID" value="ASJ72699.1"/>
    <property type="molecule type" value="Genomic_DNA"/>
</dbReference>
<dbReference type="PANTHER" id="PTHR43065">
    <property type="entry name" value="SENSOR HISTIDINE KINASE"/>
    <property type="match status" value="1"/>
</dbReference>
<evidence type="ECO:0000256" key="4">
    <source>
        <dbReference type="PROSITE-ProRule" id="PRU00169"/>
    </source>
</evidence>
<dbReference type="SUPFAM" id="SSF47384">
    <property type="entry name" value="Homodimeric domain of signal transducing histidine kinase"/>
    <property type="match status" value="1"/>
</dbReference>
<feature type="domain" description="Response regulatory" evidence="6">
    <location>
        <begin position="406"/>
        <end position="527"/>
    </location>
</feature>
<dbReference type="InterPro" id="IPR035965">
    <property type="entry name" value="PAS-like_dom_sf"/>
</dbReference>
<dbReference type="PROSITE" id="PS50112">
    <property type="entry name" value="PAS"/>
    <property type="match status" value="1"/>
</dbReference>
<dbReference type="InterPro" id="IPR036097">
    <property type="entry name" value="HisK_dim/P_sf"/>
</dbReference>
<dbReference type="InterPro" id="IPR005467">
    <property type="entry name" value="His_kinase_dom"/>
</dbReference>
<dbReference type="CDD" id="cd00130">
    <property type="entry name" value="PAS"/>
    <property type="match status" value="1"/>
</dbReference>
<dbReference type="InterPro" id="IPR013656">
    <property type="entry name" value="PAS_4"/>
</dbReference>
<dbReference type="InterPro" id="IPR003594">
    <property type="entry name" value="HATPase_dom"/>
</dbReference>
<dbReference type="CDD" id="cd00082">
    <property type="entry name" value="HisKA"/>
    <property type="match status" value="1"/>
</dbReference>
<feature type="domain" description="PAC" evidence="8">
    <location>
        <begin position="97"/>
        <end position="149"/>
    </location>
</feature>
<dbReference type="Pfam" id="PF02518">
    <property type="entry name" value="HATPase_c"/>
    <property type="match status" value="1"/>
</dbReference>
<dbReference type="PROSITE" id="PS50110">
    <property type="entry name" value="RESPONSE_REGULATORY"/>
    <property type="match status" value="1"/>
</dbReference>
<feature type="domain" description="PAS" evidence="7">
    <location>
        <begin position="23"/>
        <end position="67"/>
    </location>
</feature>
<dbReference type="InterPro" id="IPR003661">
    <property type="entry name" value="HisK_dim/P_dom"/>
</dbReference>
<dbReference type="InterPro" id="IPR001789">
    <property type="entry name" value="Sig_transdc_resp-reg_receiver"/>
</dbReference>
<keyword evidence="10" id="KW-1185">Reference proteome</keyword>
<dbReference type="NCBIfam" id="TIGR00229">
    <property type="entry name" value="sensory_box"/>
    <property type="match status" value="1"/>
</dbReference>
<accession>A0A2Z2NN98</accession>
<evidence type="ECO:0000256" key="1">
    <source>
        <dbReference type="ARBA" id="ARBA00000085"/>
    </source>
</evidence>
<evidence type="ECO:0000313" key="10">
    <source>
        <dbReference type="Proteomes" id="UP000250079"/>
    </source>
</evidence>
<dbReference type="SUPFAM" id="SSF55874">
    <property type="entry name" value="ATPase domain of HSP90 chaperone/DNA topoisomerase II/histidine kinase"/>
    <property type="match status" value="1"/>
</dbReference>
<dbReference type="Pfam" id="PF08448">
    <property type="entry name" value="PAS_4"/>
    <property type="match status" value="1"/>
</dbReference>
<gene>
    <name evidence="9" type="ORF">IMCC3135_13055</name>
</gene>
<dbReference type="Pfam" id="PF00072">
    <property type="entry name" value="Response_reg"/>
    <property type="match status" value="1"/>
</dbReference>
<dbReference type="Proteomes" id="UP000250079">
    <property type="component" value="Chromosome"/>
</dbReference>
<dbReference type="PANTHER" id="PTHR43065:SF42">
    <property type="entry name" value="TWO-COMPONENT SENSOR PPRA"/>
    <property type="match status" value="1"/>
</dbReference>
<dbReference type="InterPro" id="IPR036890">
    <property type="entry name" value="HATPase_C_sf"/>
</dbReference>
<dbReference type="SMART" id="SM00388">
    <property type="entry name" value="HisKA"/>
    <property type="match status" value="1"/>
</dbReference>
<evidence type="ECO:0000313" key="9">
    <source>
        <dbReference type="EMBL" id="ASJ72699.1"/>
    </source>
</evidence>
<evidence type="ECO:0000256" key="2">
    <source>
        <dbReference type="ARBA" id="ARBA00012438"/>
    </source>
</evidence>
<comment type="catalytic activity">
    <reaction evidence="1">
        <text>ATP + protein L-histidine = ADP + protein N-phospho-L-histidine.</text>
        <dbReference type="EC" id="2.7.13.3"/>
    </reaction>
</comment>
<dbReference type="InterPro" id="IPR000014">
    <property type="entry name" value="PAS"/>
</dbReference>
<dbReference type="Pfam" id="PF00512">
    <property type="entry name" value="HisKA"/>
    <property type="match status" value="1"/>
</dbReference>
<name>A0A2Z2NN98_9GAMM</name>
<evidence type="ECO:0000259" key="7">
    <source>
        <dbReference type="PROSITE" id="PS50112"/>
    </source>
</evidence>
<dbReference type="Gene3D" id="3.30.450.20">
    <property type="entry name" value="PAS domain"/>
    <property type="match status" value="1"/>
</dbReference>
<dbReference type="SUPFAM" id="SSF55785">
    <property type="entry name" value="PYP-like sensor domain (PAS domain)"/>
    <property type="match status" value="1"/>
</dbReference>
<dbReference type="Gene3D" id="3.30.565.10">
    <property type="entry name" value="Histidine kinase-like ATPase, C-terminal domain"/>
    <property type="match status" value="1"/>
</dbReference>
<evidence type="ECO:0000259" key="6">
    <source>
        <dbReference type="PROSITE" id="PS50110"/>
    </source>
</evidence>
<dbReference type="InterPro" id="IPR011006">
    <property type="entry name" value="CheY-like_superfamily"/>
</dbReference>
<dbReference type="PRINTS" id="PR00344">
    <property type="entry name" value="BCTRLSENSOR"/>
</dbReference>
<dbReference type="AlphaFoldDB" id="A0A2Z2NN98"/>
<dbReference type="GO" id="GO:0000155">
    <property type="term" value="F:phosphorelay sensor kinase activity"/>
    <property type="evidence" value="ECO:0007669"/>
    <property type="project" value="InterPro"/>
</dbReference>
<feature type="domain" description="Histidine kinase" evidence="5">
    <location>
        <begin position="162"/>
        <end position="385"/>
    </location>
</feature>
<dbReference type="SUPFAM" id="SSF52172">
    <property type="entry name" value="CheY-like"/>
    <property type="match status" value="1"/>
</dbReference>
<dbReference type="InterPro" id="IPR004358">
    <property type="entry name" value="Sig_transdc_His_kin-like_C"/>
</dbReference>
<evidence type="ECO:0000259" key="5">
    <source>
        <dbReference type="PROSITE" id="PS50109"/>
    </source>
</evidence>
<dbReference type="Gene3D" id="3.40.50.2300">
    <property type="match status" value="1"/>
</dbReference>
<evidence type="ECO:0000259" key="8">
    <source>
        <dbReference type="PROSITE" id="PS50113"/>
    </source>
</evidence>
<dbReference type="SMART" id="SM00448">
    <property type="entry name" value="REC"/>
    <property type="match status" value="1"/>
</dbReference>
<dbReference type="OrthoDB" id="1931120at2"/>
<reference evidence="9 10" key="1">
    <citation type="submission" date="2016-12" db="EMBL/GenBank/DDBJ databases">
        <authorList>
            <person name="Song W.-J."/>
            <person name="Kurnit D.M."/>
        </authorList>
    </citation>
    <scope>NUCLEOTIDE SEQUENCE [LARGE SCALE GENOMIC DNA]</scope>
    <source>
        <strain evidence="9 10">IMCC3135</strain>
    </source>
</reference>
<dbReference type="KEGG" id="gai:IMCC3135_13055"/>
<evidence type="ECO:0000256" key="3">
    <source>
        <dbReference type="ARBA" id="ARBA00022553"/>
    </source>
</evidence>
<dbReference type="InterPro" id="IPR000700">
    <property type="entry name" value="PAS-assoc_C"/>
</dbReference>
<sequence length="533" mass="59033">MDNQSLLEELEELRASNKELLVCKQQLDAIMDNAPVEIYLKDRNGRYLRINKEFERIFGVQGKELIGLLPEDVHDPKLASSTRSHDLFVLNSGLVERREEVAMLAGDNQLHTLLTIKFPVFDDDGEINGLGAIVTDISEHKRLEETVRRAQRMDAIGQLTGGIAHDFNNLLGIVMGNLELLEAFVNHSEKARFHVESALKGATRGAELTRKLLSFSRPTGGIAKTVCLNEFIREMEAIAVKSLTVSIKLDIQLADDLWTVRINPGEMEDTLLNLSLNARDAVPAGGQIFIRTSNEVIDESYVRNNPQARTGEFVMLSVRDNGHGMTPEILKRAVEPFFTMKEANEGTGLGLSMVYGFIKRSGGHMKILSAPGEGTDVRLYLPRVYEDVASDLKNQAQTTMHGGNETILIVDDEKALVEIAVFHLQSLGYKTYTANDSQQALEHLQAHDEIDLLFVDVIMPGEMDGLELAMNIQAIRPNLKVLLTSGFTRKHHDVVDGDSGLKSTLLSGLLKKPYDKSELSAAVRGVLDVKAGR</sequence>